<dbReference type="PANTHER" id="PTHR31649:SF10">
    <property type="entry name" value="IP19903P-RELATED"/>
    <property type="match status" value="1"/>
</dbReference>
<evidence type="ECO:0000313" key="2">
    <source>
        <dbReference type="Proteomes" id="UP001153620"/>
    </source>
</evidence>
<keyword evidence="2" id="KW-1185">Reference proteome</keyword>
<dbReference type="Proteomes" id="UP001153620">
    <property type="component" value="Chromosome 2"/>
</dbReference>
<organism evidence="1 2">
    <name type="scientific">Chironomus riparius</name>
    <dbReference type="NCBI Taxonomy" id="315576"/>
    <lineage>
        <taxon>Eukaryota</taxon>
        <taxon>Metazoa</taxon>
        <taxon>Ecdysozoa</taxon>
        <taxon>Arthropoda</taxon>
        <taxon>Hexapoda</taxon>
        <taxon>Insecta</taxon>
        <taxon>Pterygota</taxon>
        <taxon>Neoptera</taxon>
        <taxon>Endopterygota</taxon>
        <taxon>Diptera</taxon>
        <taxon>Nematocera</taxon>
        <taxon>Chironomoidea</taxon>
        <taxon>Chironomidae</taxon>
        <taxon>Chironominae</taxon>
        <taxon>Chironomus</taxon>
    </lineage>
</organism>
<dbReference type="PANTHER" id="PTHR31649">
    <property type="entry name" value="AGAP009604-PA"/>
    <property type="match status" value="1"/>
</dbReference>
<protein>
    <submittedName>
        <fullName evidence="1">Uncharacterized protein</fullName>
    </submittedName>
</protein>
<gene>
    <name evidence="1" type="ORF">CHIRRI_LOCUS8518</name>
</gene>
<dbReference type="AlphaFoldDB" id="A0A9N9WR26"/>
<dbReference type="Pfam" id="PF11901">
    <property type="entry name" value="DM9"/>
    <property type="match status" value="1"/>
</dbReference>
<name>A0A9N9WR26_9DIPT</name>
<dbReference type="EMBL" id="OU895878">
    <property type="protein sequence ID" value="CAG9805649.1"/>
    <property type="molecule type" value="Genomic_DNA"/>
</dbReference>
<evidence type="ECO:0000313" key="1">
    <source>
        <dbReference type="EMBL" id="CAG9805649.1"/>
    </source>
</evidence>
<reference evidence="1" key="2">
    <citation type="submission" date="2022-10" db="EMBL/GenBank/DDBJ databases">
        <authorList>
            <consortium name="ENA_rothamsted_submissions"/>
            <consortium name="culmorum"/>
            <person name="King R."/>
        </authorList>
    </citation>
    <scope>NUCLEOTIDE SEQUENCE</scope>
</reference>
<proteinExistence type="predicted"/>
<reference evidence="1" key="1">
    <citation type="submission" date="2022-01" db="EMBL/GenBank/DDBJ databases">
        <authorList>
            <person name="King R."/>
        </authorList>
    </citation>
    <scope>NUCLEOTIDE SEQUENCE</scope>
</reference>
<accession>A0A9N9WR26</accession>
<dbReference type="InterPro" id="IPR006616">
    <property type="entry name" value="DM9_repeat"/>
</dbReference>
<dbReference type="OrthoDB" id="1925699at2759"/>
<sequence length="145" mass="15954">MSGICWQHCNGEGPFPEKMVRGGVDADGSIIYIGRAFHNGDMIPAKVIPDKSMAYVCYGGEEIEKDDFEILRTGDFVWEFCTNGNVPEGAVRCGQTADNEILYVGRCLYSGTQTPGKVQPSHNCLYIPFDGAEVPVTDYEVLCMK</sequence>
<dbReference type="SMART" id="SM00696">
    <property type="entry name" value="DM9"/>
    <property type="match status" value="2"/>
</dbReference>